<sequence>MRDHRHRGAFRQRGFALVEVAIAAAIATVIAVFGAARLVQQVNDAAAQATGTYLLAVKGALDTYLVAHYDDLANGRAVPGVQMPDAPRLAELRAGGLLNPGFPDRTPFGQQVAVRLLRSGACPGSGCRIDALAYTLAPLRLAGADEPPFDLVAQAVASAGGFGGAAYPDAPRRLRGATFAVDNPAGAAAGVVGALATLDTTLFNEFVRMRDRRDPDLQGDLSVRGRVAAGELAVGAAGGAPCATLQASGVLALGCAGLLDAHAARFAAGADAVQIDPAAGVATSQRVRAAAGFSTGTASLFDAAEAQPTIRVGAGQMALATGAGTALTLDGQGVVAHAGLSAGRLGLRETAVRNAPCASGTGQSDFARSADGGLLVCAAGNWRAVADVAVPAAACSPNGAFATDRDSGAGLFCRLGVWVRADDLLSSYVLVATALAGHGDLVPKPACGQLGAAAGAPAIYLIPQIESSTGAAFTRRARDDGAAWRVELLDHDAQPLAGPAQALAQVYCKY</sequence>
<keyword evidence="1" id="KW-0472">Membrane</keyword>
<evidence type="ECO:0000313" key="2">
    <source>
        <dbReference type="EMBL" id="GAA4323007.1"/>
    </source>
</evidence>
<keyword evidence="3" id="KW-1185">Reference proteome</keyword>
<comment type="caution">
    <text evidence="2">The sequence shown here is derived from an EMBL/GenBank/DDBJ whole genome shotgun (WGS) entry which is preliminary data.</text>
</comment>
<feature type="transmembrane region" description="Helical" evidence="1">
    <location>
        <begin position="15"/>
        <end position="36"/>
    </location>
</feature>
<name>A0ABP8GES7_9BURK</name>
<organism evidence="2 3">
    <name type="scientific">Pigmentiphaga soli</name>
    <dbReference type="NCBI Taxonomy" id="1007095"/>
    <lineage>
        <taxon>Bacteria</taxon>
        <taxon>Pseudomonadati</taxon>
        <taxon>Pseudomonadota</taxon>
        <taxon>Betaproteobacteria</taxon>
        <taxon>Burkholderiales</taxon>
        <taxon>Alcaligenaceae</taxon>
        <taxon>Pigmentiphaga</taxon>
    </lineage>
</organism>
<accession>A0ABP8GES7</accession>
<reference evidence="3" key="1">
    <citation type="journal article" date="2019" name="Int. J. Syst. Evol. Microbiol.">
        <title>The Global Catalogue of Microorganisms (GCM) 10K type strain sequencing project: providing services to taxonomists for standard genome sequencing and annotation.</title>
        <authorList>
            <consortium name="The Broad Institute Genomics Platform"/>
            <consortium name="The Broad Institute Genome Sequencing Center for Infectious Disease"/>
            <person name="Wu L."/>
            <person name="Ma J."/>
        </authorList>
    </citation>
    <scope>NUCLEOTIDE SEQUENCE [LARGE SCALE GENOMIC DNA]</scope>
    <source>
        <strain evidence="3">JCM 17666</strain>
    </source>
</reference>
<dbReference type="RefSeq" id="WP_345245687.1">
    <property type="nucleotide sequence ID" value="NZ_BAABFO010000001.1"/>
</dbReference>
<dbReference type="Proteomes" id="UP001501671">
    <property type="component" value="Unassembled WGS sequence"/>
</dbReference>
<evidence type="ECO:0008006" key="4">
    <source>
        <dbReference type="Google" id="ProtNLM"/>
    </source>
</evidence>
<proteinExistence type="predicted"/>
<keyword evidence="1" id="KW-1133">Transmembrane helix</keyword>
<gene>
    <name evidence="2" type="ORF">GCM10023144_03500</name>
</gene>
<dbReference type="EMBL" id="BAABFO010000001">
    <property type="protein sequence ID" value="GAA4323007.1"/>
    <property type="molecule type" value="Genomic_DNA"/>
</dbReference>
<keyword evidence="1" id="KW-0812">Transmembrane</keyword>
<evidence type="ECO:0000256" key="1">
    <source>
        <dbReference type="SAM" id="Phobius"/>
    </source>
</evidence>
<evidence type="ECO:0000313" key="3">
    <source>
        <dbReference type="Proteomes" id="UP001501671"/>
    </source>
</evidence>
<protein>
    <recommendedName>
        <fullName evidence="4">Prepilin-type N-terminal cleavage/methylation domain-containing protein</fullName>
    </recommendedName>
</protein>